<dbReference type="Proteomes" id="UP000292564">
    <property type="component" value="Unassembled WGS sequence"/>
</dbReference>
<feature type="region of interest" description="Disordered" evidence="1">
    <location>
        <begin position="54"/>
        <end position="74"/>
    </location>
</feature>
<organism evidence="2 3">
    <name type="scientific">Krasilnikovia cinnamomea</name>
    <dbReference type="NCBI Taxonomy" id="349313"/>
    <lineage>
        <taxon>Bacteria</taxon>
        <taxon>Bacillati</taxon>
        <taxon>Actinomycetota</taxon>
        <taxon>Actinomycetes</taxon>
        <taxon>Micromonosporales</taxon>
        <taxon>Micromonosporaceae</taxon>
        <taxon>Krasilnikovia</taxon>
    </lineage>
</organism>
<protein>
    <submittedName>
        <fullName evidence="2">Uncharacterized protein</fullName>
    </submittedName>
</protein>
<dbReference type="RefSeq" id="WP_130510068.1">
    <property type="nucleotide sequence ID" value="NZ_SHKY01000001.1"/>
</dbReference>
<accession>A0A4Q7ZK40</accession>
<evidence type="ECO:0000313" key="3">
    <source>
        <dbReference type="Proteomes" id="UP000292564"/>
    </source>
</evidence>
<dbReference type="EMBL" id="SHKY01000001">
    <property type="protein sequence ID" value="RZU51277.1"/>
    <property type="molecule type" value="Genomic_DNA"/>
</dbReference>
<gene>
    <name evidence="2" type="ORF">EV385_3087</name>
</gene>
<comment type="caution">
    <text evidence="2">The sequence shown here is derived from an EMBL/GenBank/DDBJ whole genome shotgun (WGS) entry which is preliminary data.</text>
</comment>
<reference evidence="2 3" key="1">
    <citation type="submission" date="2019-02" db="EMBL/GenBank/DDBJ databases">
        <title>Sequencing the genomes of 1000 actinobacteria strains.</title>
        <authorList>
            <person name="Klenk H.-P."/>
        </authorList>
    </citation>
    <scope>NUCLEOTIDE SEQUENCE [LARGE SCALE GENOMIC DNA]</scope>
    <source>
        <strain evidence="2 3">DSM 45162</strain>
    </source>
</reference>
<evidence type="ECO:0000256" key="1">
    <source>
        <dbReference type="SAM" id="MobiDB-lite"/>
    </source>
</evidence>
<dbReference type="AlphaFoldDB" id="A0A4Q7ZK40"/>
<name>A0A4Q7ZK40_9ACTN</name>
<evidence type="ECO:0000313" key="2">
    <source>
        <dbReference type="EMBL" id="RZU51277.1"/>
    </source>
</evidence>
<sequence>MRKRIHDIIETLRVRIARLRGHRDSRDGITWRGSGHRGSRDVAAQVLRDENRRLQGIPNPRPADVTPGFVRSRC</sequence>
<proteinExistence type="predicted"/>
<keyword evidence="3" id="KW-1185">Reference proteome</keyword>